<gene>
    <name evidence="2" type="ORF">CM83_102</name>
</gene>
<accession>A0A0A9VWX3</accession>
<evidence type="ECO:0000313" key="2">
    <source>
        <dbReference type="EMBL" id="JAG00712.1"/>
    </source>
</evidence>
<organism evidence="2">
    <name type="scientific">Lygus hesperus</name>
    <name type="common">Western plant bug</name>
    <dbReference type="NCBI Taxonomy" id="30085"/>
    <lineage>
        <taxon>Eukaryota</taxon>
        <taxon>Metazoa</taxon>
        <taxon>Ecdysozoa</taxon>
        <taxon>Arthropoda</taxon>
        <taxon>Hexapoda</taxon>
        <taxon>Insecta</taxon>
        <taxon>Pterygota</taxon>
        <taxon>Neoptera</taxon>
        <taxon>Paraneoptera</taxon>
        <taxon>Hemiptera</taxon>
        <taxon>Heteroptera</taxon>
        <taxon>Panheteroptera</taxon>
        <taxon>Cimicomorpha</taxon>
        <taxon>Miridae</taxon>
        <taxon>Mirini</taxon>
        <taxon>Lygus</taxon>
    </lineage>
</organism>
<reference evidence="2" key="1">
    <citation type="journal article" date="2014" name="PLoS ONE">
        <title>Transcriptome-Based Identification of ABC Transporters in the Western Tarnished Plant Bug Lygus hesperus.</title>
        <authorList>
            <person name="Hull J.J."/>
            <person name="Chaney K."/>
            <person name="Geib S.M."/>
            <person name="Fabrick J.A."/>
            <person name="Brent C.S."/>
            <person name="Walsh D."/>
            <person name="Lavine L.C."/>
        </authorList>
    </citation>
    <scope>NUCLEOTIDE SEQUENCE</scope>
</reference>
<dbReference type="AlphaFoldDB" id="A0A0A9VWX3"/>
<reference evidence="2" key="2">
    <citation type="submission" date="2014-07" db="EMBL/GenBank/DDBJ databases">
        <authorList>
            <person name="Hull J."/>
        </authorList>
    </citation>
    <scope>NUCLEOTIDE SEQUENCE</scope>
</reference>
<protein>
    <submittedName>
        <fullName evidence="2">Protein P1-P2</fullName>
    </submittedName>
</protein>
<feature type="region of interest" description="Disordered" evidence="1">
    <location>
        <begin position="97"/>
        <end position="121"/>
    </location>
</feature>
<name>A0A0A9VWX3_LYGHE</name>
<evidence type="ECO:0000256" key="1">
    <source>
        <dbReference type="SAM" id="MobiDB-lite"/>
    </source>
</evidence>
<dbReference type="EMBL" id="GBHO01042892">
    <property type="protein sequence ID" value="JAG00712.1"/>
    <property type="molecule type" value="Transcribed_RNA"/>
</dbReference>
<proteinExistence type="predicted"/>
<sequence>MYRCVPSTYTVHMGVNIDTYYTASSYHTTTSHIRLEDSNTLCTVSTIHALHSKLRQILQIQRRLCTLLSNTQPGDGVTQRCDVVAQNRSVSNIVNTSTDTMVRNDSDYTLPSDASDNSQSN</sequence>